<feature type="repeat" description="TPR" evidence="3">
    <location>
        <begin position="95"/>
        <end position="128"/>
    </location>
</feature>
<dbReference type="PANTHER" id="PTHR44943:SF4">
    <property type="entry name" value="TPR REPEAT-CONTAINING PROTEIN MJ0798"/>
    <property type="match status" value="1"/>
</dbReference>
<dbReference type="OrthoDB" id="1287940at2"/>
<keyword evidence="4" id="KW-0808">Transferase</keyword>
<name>A0A3S4W569_9FLAO</name>
<gene>
    <name evidence="4" type="ORF">NCTC13489_02094</name>
</gene>
<proteinExistence type="predicted"/>
<evidence type="ECO:0000256" key="1">
    <source>
        <dbReference type="ARBA" id="ARBA00022737"/>
    </source>
</evidence>
<evidence type="ECO:0000313" key="5">
    <source>
        <dbReference type="Proteomes" id="UP000270036"/>
    </source>
</evidence>
<keyword evidence="2 3" id="KW-0802">TPR repeat</keyword>
<reference evidence="4 5" key="1">
    <citation type="submission" date="2018-12" db="EMBL/GenBank/DDBJ databases">
        <authorList>
            <consortium name="Pathogen Informatics"/>
        </authorList>
    </citation>
    <scope>NUCLEOTIDE SEQUENCE [LARGE SCALE GENOMIC DNA]</scope>
    <source>
        <strain evidence="4 5">NCTC13489</strain>
    </source>
</reference>
<protein>
    <submittedName>
        <fullName evidence="4">Predicted O-linked N-acetylglucosamine transferase, SPINDLY family</fullName>
    </submittedName>
</protein>
<evidence type="ECO:0000313" key="4">
    <source>
        <dbReference type="EMBL" id="VEI00400.1"/>
    </source>
</evidence>
<evidence type="ECO:0000256" key="2">
    <source>
        <dbReference type="ARBA" id="ARBA00022803"/>
    </source>
</evidence>
<dbReference type="PANTHER" id="PTHR44943">
    <property type="entry name" value="CELLULOSE SYNTHASE OPERON PROTEIN C"/>
    <property type="match status" value="1"/>
</dbReference>
<dbReference type="InterPro" id="IPR011990">
    <property type="entry name" value="TPR-like_helical_dom_sf"/>
</dbReference>
<dbReference type="RefSeq" id="WP_081864343.1">
    <property type="nucleotide sequence ID" value="NZ_FOIX01000001.1"/>
</dbReference>
<dbReference type="STRING" id="266748.HY04_05400"/>
<dbReference type="Pfam" id="PF13181">
    <property type="entry name" value="TPR_8"/>
    <property type="match status" value="1"/>
</dbReference>
<dbReference type="KEGG" id="cant:NCTC13489_02094"/>
<dbReference type="PROSITE" id="PS50005">
    <property type="entry name" value="TPR"/>
    <property type="match status" value="2"/>
</dbReference>
<dbReference type="EMBL" id="LR134441">
    <property type="protein sequence ID" value="VEI00400.1"/>
    <property type="molecule type" value="Genomic_DNA"/>
</dbReference>
<dbReference type="SUPFAM" id="SSF48452">
    <property type="entry name" value="TPR-like"/>
    <property type="match status" value="1"/>
</dbReference>
<dbReference type="GO" id="GO:0016740">
    <property type="term" value="F:transferase activity"/>
    <property type="evidence" value="ECO:0007669"/>
    <property type="project" value="UniProtKB-KW"/>
</dbReference>
<accession>A0A3S4W569</accession>
<dbReference type="AlphaFoldDB" id="A0A3S4W569"/>
<feature type="repeat" description="TPR" evidence="3">
    <location>
        <begin position="164"/>
        <end position="197"/>
    </location>
</feature>
<evidence type="ECO:0000256" key="3">
    <source>
        <dbReference type="PROSITE-ProRule" id="PRU00339"/>
    </source>
</evidence>
<dbReference type="SMART" id="SM00028">
    <property type="entry name" value="TPR"/>
    <property type="match status" value="4"/>
</dbReference>
<keyword evidence="1" id="KW-0677">Repeat</keyword>
<dbReference type="InterPro" id="IPR051685">
    <property type="entry name" value="Ycf3/AcsC/BcsC/TPR_MFPF"/>
</dbReference>
<sequence>MIILHKINSFLYNLFSISEGEKEDLIQAIKRYYTYDGISPEIKVNERDVSVKVDVNKIYFEAVKYNQLISMCESRQFTEAYPLAIELCSANKTNSDLFRIKGQIESELNEADKAVDSFIDALRWNPENVYALIMMGNIFARDKSDIDTAMIYYKQASLIDPNDHISLNNIGANLLSLERYDEAQEYFEKANSISSDYPNTQYALGLLAFKKRKYNEAFNYAIKSVKLNNLRDALYINSVKLIEDISAEISDSDTTIRTLKEFTKHIEEISGVNTRIEIDNEIPTIAKVEYAENHNRDYHLIKYKEGYKGHLHLILHELIHIELASEAKISNDNLLFTSSEEHRKRFIAEHGNYFKTLTKKGFSNESIIGVINSLFEGINRQIFNTPIDLFIEDRIFNRFPDFRPIQFTSLLTIVLEGVDAVTRKDVVDIMDDNILSKSKTYNLINAIHFRNLFGIDFIKNFKASHTEMRQAEKCYDEFLEYRYDKQPGEEYELVQHWGEDLKLNQYFKLVNEVQFRKSEPSYADLDFENDIDIDTESNQKIEMHSFLEEHKDKNLNLSVMMYMIGALEYFKNKSDAEIKETAFQIASMGVNGISPEKKSGYKVPSIKDSDFSGYQMLAYYYVSWALSAPQLLPDLQLPFDKEYETAKSFEH</sequence>
<dbReference type="InterPro" id="IPR019734">
    <property type="entry name" value="TPR_rpt"/>
</dbReference>
<organism evidence="4 5">
    <name type="scientific">Kaistella antarctica</name>
    <dbReference type="NCBI Taxonomy" id="266748"/>
    <lineage>
        <taxon>Bacteria</taxon>
        <taxon>Pseudomonadati</taxon>
        <taxon>Bacteroidota</taxon>
        <taxon>Flavobacteriia</taxon>
        <taxon>Flavobacteriales</taxon>
        <taxon>Weeksellaceae</taxon>
        <taxon>Chryseobacterium group</taxon>
        <taxon>Kaistella</taxon>
    </lineage>
</organism>
<dbReference type="Proteomes" id="UP000270036">
    <property type="component" value="Chromosome"/>
</dbReference>
<dbReference type="Gene3D" id="1.25.40.10">
    <property type="entry name" value="Tetratricopeptide repeat domain"/>
    <property type="match status" value="1"/>
</dbReference>